<evidence type="ECO:0000313" key="2">
    <source>
        <dbReference type="Proteomes" id="UP001500957"/>
    </source>
</evidence>
<dbReference type="Proteomes" id="UP001500957">
    <property type="component" value="Unassembled WGS sequence"/>
</dbReference>
<evidence type="ECO:0000313" key="1">
    <source>
        <dbReference type="EMBL" id="GAA0605066.1"/>
    </source>
</evidence>
<name>A0ABP3RDF8_9ACTN</name>
<organism evidence="1 2">
    <name type="scientific">Sporichthya brevicatena</name>
    <dbReference type="NCBI Taxonomy" id="171442"/>
    <lineage>
        <taxon>Bacteria</taxon>
        <taxon>Bacillati</taxon>
        <taxon>Actinomycetota</taxon>
        <taxon>Actinomycetes</taxon>
        <taxon>Sporichthyales</taxon>
        <taxon>Sporichthyaceae</taxon>
        <taxon>Sporichthya</taxon>
    </lineage>
</organism>
<dbReference type="EMBL" id="BAAAHE010000004">
    <property type="protein sequence ID" value="GAA0605066.1"/>
    <property type="molecule type" value="Genomic_DNA"/>
</dbReference>
<reference evidence="2" key="1">
    <citation type="journal article" date="2019" name="Int. J. Syst. Evol. Microbiol.">
        <title>The Global Catalogue of Microorganisms (GCM) 10K type strain sequencing project: providing services to taxonomists for standard genome sequencing and annotation.</title>
        <authorList>
            <consortium name="The Broad Institute Genomics Platform"/>
            <consortium name="The Broad Institute Genome Sequencing Center for Infectious Disease"/>
            <person name="Wu L."/>
            <person name="Ma J."/>
        </authorList>
    </citation>
    <scope>NUCLEOTIDE SEQUENCE [LARGE SCALE GENOMIC DNA]</scope>
    <source>
        <strain evidence="2">JCM 10671</strain>
    </source>
</reference>
<protein>
    <submittedName>
        <fullName evidence="1">Uncharacterized protein</fullName>
    </submittedName>
</protein>
<proteinExistence type="predicted"/>
<gene>
    <name evidence="1" type="ORF">GCM10009547_03740</name>
</gene>
<sequence length="93" mass="10151">MSEQVTVQVTPDMTVGDLAEVLFCSSLQPSDELDADKVAAAISQSLRSHHGQIRECAEELAASYGKDPEITCLRMRWARTVVARTFPTARVAS</sequence>
<keyword evidence="2" id="KW-1185">Reference proteome</keyword>
<comment type="caution">
    <text evidence="1">The sequence shown here is derived from an EMBL/GenBank/DDBJ whole genome shotgun (WGS) entry which is preliminary data.</text>
</comment>
<dbReference type="RefSeq" id="WP_344600980.1">
    <property type="nucleotide sequence ID" value="NZ_BAAAHE010000004.1"/>
</dbReference>
<accession>A0ABP3RDF8</accession>